<gene>
    <name evidence="1" type="ORF">I4F81_012827</name>
</gene>
<keyword evidence="2" id="KW-1185">Reference proteome</keyword>
<accession>A0ACC3CK04</accession>
<organism evidence="1 2">
    <name type="scientific">Pyropia yezoensis</name>
    <name type="common">Susabi-nori</name>
    <name type="synonym">Porphyra yezoensis</name>
    <dbReference type="NCBI Taxonomy" id="2788"/>
    <lineage>
        <taxon>Eukaryota</taxon>
        <taxon>Rhodophyta</taxon>
        <taxon>Bangiophyceae</taxon>
        <taxon>Bangiales</taxon>
        <taxon>Bangiaceae</taxon>
        <taxon>Pyropia</taxon>
    </lineage>
</organism>
<evidence type="ECO:0000313" key="2">
    <source>
        <dbReference type="Proteomes" id="UP000798662"/>
    </source>
</evidence>
<proteinExistence type="predicted"/>
<comment type="caution">
    <text evidence="1">The sequence shown here is derived from an EMBL/GenBank/DDBJ whole genome shotgun (WGS) entry which is preliminary data.</text>
</comment>
<dbReference type="EMBL" id="CM020620">
    <property type="protein sequence ID" value="KAK1870365.1"/>
    <property type="molecule type" value="Genomic_DNA"/>
</dbReference>
<protein>
    <submittedName>
        <fullName evidence="1">Uncharacterized protein</fullName>
    </submittedName>
</protein>
<evidence type="ECO:0000313" key="1">
    <source>
        <dbReference type="EMBL" id="KAK1870365.1"/>
    </source>
</evidence>
<reference evidence="1" key="1">
    <citation type="submission" date="2019-11" db="EMBL/GenBank/DDBJ databases">
        <title>Nori genome reveals adaptations in red seaweeds to the harsh intertidal environment.</title>
        <authorList>
            <person name="Wang D."/>
            <person name="Mao Y."/>
        </authorList>
    </citation>
    <scope>NUCLEOTIDE SEQUENCE</scope>
    <source>
        <tissue evidence="1">Gametophyte</tissue>
    </source>
</reference>
<name>A0ACC3CK04_PYRYE</name>
<dbReference type="Proteomes" id="UP000798662">
    <property type="component" value="Chromosome 3"/>
</dbReference>
<sequence>MTRTHTLTAAAAVAVTALLGVAGLTALVRPAAAAVASLSGAGAAAWSRMAVAPRPLSRAVLDTGDDLATPAVRESWWQKNIERPVRNLGRAIRKGATDVVESVAKVVREAGREVRRSVAKASAAVRRAGVDVAKFVRERGREIRRATVKIHTAVREATEALECVLNPRKCRLRNRALAARHDASEAEAAAAALVVAEDDAVASVKELTAGVNTEKETLKNDAISLGAVAASLRAVEASLPKPLSAMSVMLLKRFSKPSAMSLADGEAALVAVRPFIAEVQDVDKKLAAAAMAAPTSTVLAEASKDASLLLVGLLISEGKVVEQVHALTALIETVNSLVGN</sequence>